<dbReference type="EMBL" id="CARXXK010000003">
    <property type="protein sequence ID" value="CAI6362476.1"/>
    <property type="molecule type" value="Genomic_DNA"/>
</dbReference>
<dbReference type="InterPro" id="IPR036691">
    <property type="entry name" value="Endo/exonu/phosph_ase_sf"/>
</dbReference>
<protein>
    <recommendedName>
        <fullName evidence="4">Endonuclease/exonuclease/phosphatase domain-containing protein</fullName>
    </recommendedName>
</protein>
<feature type="region of interest" description="Disordered" evidence="1">
    <location>
        <begin position="1"/>
        <end position="25"/>
    </location>
</feature>
<organism evidence="2 3">
    <name type="scientific">Macrosiphum euphorbiae</name>
    <name type="common">potato aphid</name>
    <dbReference type="NCBI Taxonomy" id="13131"/>
    <lineage>
        <taxon>Eukaryota</taxon>
        <taxon>Metazoa</taxon>
        <taxon>Ecdysozoa</taxon>
        <taxon>Arthropoda</taxon>
        <taxon>Hexapoda</taxon>
        <taxon>Insecta</taxon>
        <taxon>Pterygota</taxon>
        <taxon>Neoptera</taxon>
        <taxon>Paraneoptera</taxon>
        <taxon>Hemiptera</taxon>
        <taxon>Sternorrhyncha</taxon>
        <taxon>Aphidomorpha</taxon>
        <taxon>Aphidoidea</taxon>
        <taxon>Aphididae</taxon>
        <taxon>Macrosiphini</taxon>
        <taxon>Macrosiphum</taxon>
    </lineage>
</organism>
<keyword evidence="3" id="KW-1185">Reference proteome</keyword>
<accession>A0AAV0X384</accession>
<dbReference type="SUPFAM" id="SSF56219">
    <property type="entry name" value="DNase I-like"/>
    <property type="match status" value="1"/>
</dbReference>
<proteinExistence type="predicted"/>
<dbReference type="Proteomes" id="UP001160148">
    <property type="component" value="Unassembled WGS sequence"/>
</dbReference>
<sequence length="136" mass="15255">MQRSRTPHSFLPSTPHQWQPRRCKEEGNRCSGNQSLHVKMIKVIQINLNHCWTAQQLISQTVRDRNIDVLLISDYHRGFEGDPRWIDSADLKCGVLVTSRRLHCPSQTEEPVLASPGLGLAAPITSAATGRRTACC</sequence>
<gene>
    <name evidence="2" type="ORF">MEUPH1_LOCUS17539</name>
</gene>
<evidence type="ECO:0000256" key="1">
    <source>
        <dbReference type="SAM" id="MobiDB-lite"/>
    </source>
</evidence>
<evidence type="ECO:0000313" key="3">
    <source>
        <dbReference type="Proteomes" id="UP001160148"/>
    </source>
</evidence>
<evidence type="ECO:0008006" key="4">
    <source>
        <dbReference type="Google" id="ProtNLM"/>
    </source>
</evidence>
<dbReference type="Gene3D" id="3.60.10.10">
    <property type="entry name" value="Endonuclease/exonuclease/phosphatase"/>
    <property type="match status" value="1"/>
</dbReference>
<reference evidence="2 3" key="1">
    <citation type="submission" date="2023-01" db="EMBL/GenBank/DDBJ databases">
        <authorList>
            <person name="Whitehead M."/>
        </authorList>
    </citation>
    <scope>NUCLEOTIDE SEQUENCE [LARGE SCALE GENOMIC DNA]</scope>
</reference>
<dbReference type="AlphaFoldDB" id="A0AAV0X384"/>
<name>A0AAV0X384_9HEMI</name>
<evidence type="ECO:0000313" key="2">
    <source>
        <dbReference type="EMBL" id="CAI6362476.1"/>
    </source>
</evidence>
<comment type="caution">
    <text evidence="2">The sequence shown here is derived from an EMBL/GenBank/DDBJ whole genome shotgun (WGS) entry which is preliminary data.</text>
</comment>